<keyword evidence="2" id="KW-0963">Cytoplasm</keyword>
<evidence type="ECO:0000313" key="8">
    <source>
        <dbReference type="EMBL" id="CAL0315282.1"/>
    </source>
</evidence>
<dbReference type="GO" id="GO:0009736">
    <property type="term" value="P:cytokinin-activated signaling pathway"/>
    <property type="evidence" value="ECO:0007669"/>
    <property type="project" value="UniProtKB-KW"/>
</dbReference>
<comment type="subcellular location">
    <subcellularLocation>
        <location evidence="1">Cytoplasm</location>
    </subcellularLocation>
</comment>
<dbReference type="GO" id="GO:0009691">
    <property type="term" value="P:cytokinin biosynthetic process"/>
    <property type="evidence" value="ECO:0007669"/>
    <property type="project" value="UniProtKB-KW"/>
</dbReference>
<evidence type="ECO:0000256" key="6">
    <source>
        <dbReference type="ARBA" id="ARBA00024199"/>
    </source>
</evidence>
<gene>
    <name evidence="8" type="ORF">LLUT_LOCUS16342</name>
</gene>
<evidence type="ECO:0000256" key="7">
    <source>
        <dbReference type="SAM" id="MobiDB-lite"/>
    </source>
</evidence>
<feature type="region of interest" description="Disordered" evidence="7">
    <location>
        <begin position="46"/>
        <end position="89"/>
    </location>
</feature>
<feature type="region of interest" description="Disordered" evidence="7">
    <location>
        <begin position="1"/>
        <end position="23"/>
    </location>
</feature>
<dbReference type="EMBL" id="CAXHTB010000011">
    <property type="protein sequence ID" value="CAL0315282.1"/>
    <property type="molecule type" value="Genomic_DNA"/>
</dbReference>
<evidence type="ECO:0000256" key="4">
    <source>
        <dbReference type="ARBA" id="ARBA00022864"/>
    </source>
</evidence>
<accession>A0AAV1X2Q3</accession>
<protein>
    <submittedName>
        <fullName evidence="8">Uncharacterized protein</fullName>
    </submittedName>
</protein>
<dbReference type="InterPro" id="IPR044670">
    <property type="entry name" value="SOFL"/>
</dbReference>
<evidence type="ECO:0000256" key="3">
    <source>
        <dbReference type="ARBA" id="ARBA00022712"/>
    </source>
</evidence>
<keyword evidence="9" id="KW-1185">Reference proteome</keyword>
<evidence type="ECO:0000256" key="1">
    <source>
        <dbReference type="ARBA" id="ARBA00004496"/>
    </source>
</evidence>
<keyword evidence="4" id="KW-0932">Cytokinin signaling pathway</keyword>
<dbReference type="GO" id="GO:0005737">
    <property type="term" value="C:cytoplasm"/>
    <property type="evidence" value="ECO:0007669"/>
    <property type="project" value="UniProtKB-SubCell"/>
</dbReference>
<dbReference type="Proteomes" id="UP001497480">
    <property type="component" value="Unassembled WGS sequence"/>
</dbReference>
<feature type="compositionally biased region" description="Basic and acidic residues" evidence="7">
    <location>
        <begin position="54"/>
        <end position="67"/>
    </location>
</feature>
<dbReference type="PANTHER" id="PTHR33347">
    <property type="entry name" value="OSJNBA0091C07.3 PROTEIN"/>
    <property type="match status" value="1"/>
</dbReference>
<comment type="caution">
    <text evidence="8">The sequence shown here is derived from an EMBL/GenBank/DDBJ whole genome shotgun (WGS) entry which is preliminary data.</text>
</comment>
<comment type="similarity">
    <text evidence="6">Belongs to the SOFL plant protein family.</text>
</comment>
<proteinExistence type="inferred from homology"/>
<name>A0AAV1X2Q3_LUPLU</name>
<organism evidence="8 9">
    <name type="scientific">Lupinus luteus</name>
    <name type="common">European yellow lupine</name>
    <dbReference type="NCBI Taxonomy" id="3873"/>
    <lineage>
        <taxon>Eukaryota</taxon>
        <taxon>Viridiplantae</taxon>
        <taxon>Streptophyta</taxon>
        <taxon>Embryophyta</taxon>
        <taxon>Tracheophyta</taxon>
        <taxon>Spermatophyta</taxon>
        <taxon>Magnoliopsida</taxon>
        <taxon>eudicotyledons</taxon>
        <taxon>Gunneridae</taxon>
        <taxon>Pentapetalae</taxon>
        <taxon>rosids</taxon>
        <taxon>fabids</taxon>
        <taxon>Fabales</taxon>
        <taxon>Fabaceae</taxon>
        <taxon>Papilionoideae</taxon>
        <taxon>50 kb inversion clade</taxon>
        <taxon>genistoids sensu lato</taxon>
        <taxon>core genistoids</taxon>
        <taxon>Genisteae</taxon>
        <taxon>Lupinus</taxon>
    </lineage>
</organism>
<keyword evidence="5" id="KW-0539">Nucleus</keyword>
<dbReference type="AlphaFoldDB" id="A0AAV1X2Q3"/>
<feature type="compositionally biased region" description="Basic and acidic residues" evidence="7">
    <location>
        <begin position="1"/>
        <end position="16"/>
    </location>
</feature>
<evidence type="ECO:0000256" key="5">
    <source>
        <dbReference type="ARBA" id="ARBA00023242"/>
    </source>
</evidence>
<reference evidence="8 9" key="1">
    <citation type="submission" date="2024-03" db="EMBL/GenBank/DDBJ databases">
        <authorList>
            <person name="Martinez-Hernandez J."/>
        </authorList>
    </citation>
    <scope>NUCLEOTIDE SEQUENCE [LARGE SCALE GENOMIC DNA]</scope>
</reference>
<evidence type="ECO:0000256" key="2">
    <source>
        <dbReference type="ARBA" id="ARBA00022490"/>
    </source>
</evidence>
<keyword evidence="3" id="KW-0203">Cytokinin biosynthesis</keyword>
<dbReference type="PANTHER" id="PTHR33347:SF27">
    <property type="entry name" value="PROTEIN SOB FIVE-LIKE 3-RELATED"/>
    <property type="match status" value="1"/>
</dbReference>
<evidence type="ECO:0000313" key="9">
    <source>
        <dbReference type="Proteomes" id="UP001497480"/>
    </source>
</evidence>
<sequence length="152" mass="17121">MEPSRDLASAREREFNGSESGWTSYIGSCIYSEIYIDDEQNMHMEDYSYQNAHGKVDEKGENNNKDGGDEESDNDSMASDASSGPSQFQLVCINNEGSNGLVYKKQKDNDYEKIFSSKKASKQVRKTKYEYKVEKEEENSVLLIADSAASHV</sequence>